<name>A0A8S1UIT4_PAROT</name>
<evidence type="ECO:0000313" key="4">
    <source>
        <dbReference type="Proteomes" id="UP000683925"/>
    </source>
</evidence>
<dbReference type="OMA" id="CKTTRHC"/>
<evidence type="ECO:0000259" key="2">
    <source>
        <dbReference type="PROSITE" id="PS50011"/>
    </source>
</evidence>
<dbReference type="PROSITE" id="PS50011">
    <property type="entry name" value="PROTEIN_KINASE_DOM"/>
    <property type="match status" value="1"/>
</dbReference>
<dbReference type="InterPro" id="IPR000719">
    <property type="entry name" value="Prot_kinase_dom"/>
</dbReference>
<evidence type="ECO:0000256" key="1">
    <source>
        <dbReference type="ARBA" id="ARBA00023860"/>
    </source>
</evidence>
<dbReference type="GO" id="GO:0004672">
    <property type="term" value="F:protein kinase activity"/>
    <property type="evidence" value="ECO:0007669"/>
    <property type="project" value="InterPro"/>
</dbReference>
<organism evidence="3 4">
    <name type="scientific">Paramecium octaurelia</name>
    <dbReference type="NCBI Taxonomy" id="43137"/>
    <lineage>
        <taxon>Eukaryota</taxon>
        <taxon>Sar</taxon>
        <taxon>Alveolata</taxon>
        <taxon>Ciliophora</taxon>
        <taxon>Intramacronucleata</taxon>
        <taxon>Oligohymenophorea</taxon>
        <taxon>Peniculida</taxon>
        <taxon>Parameciidae</taxon>
        <taxon>Paramecium</taxon>
    </lineage>
</organism>
<feature type="domain" description="Protein kinase" evidence="2">
    <location>
        <begin position="11"/>
        <end position="331"/>
    </location>
</feature>
<accession>A0A8S1UIT4</accession>
<dbReference type="SMART" id="SM00220">
    <property type="entry name" value="S_TKc"/>
    <property type="match status" value="1"/>
</dbReference>
<gene>
    <name evidence="3" type="ORF">POCTA_138.1.T0440163</name>
</gene>
<dbReference type="Proteomes" id="UP000683925">
    <property type="component" value="Unassembled WGS sequence"/>
</dbReference>
<comment type="caution">
    <text evidence="3">The sequence shown here is derived from an EMBL/GenBank/DDBJ whole genome shotgun (WGS) entry which is preliminary data.</text>
</comment>
<protein>
    <recommendedName>
        <fullName evidence="1">Casein kinase I</fullName>
    </recommendedName>
</protein>
<evidence type="ECO:0000313" key="3">
    <source>
        <dbReference type="EMBL" id="CAD8164053.1"/>
    </source>
</evidence>
<proteinExistence type="predicted"/>
<reference evidence="3" key="1">
    <citation type="submission" date="2021-01" db="EMBL/GenBank/DDBJ databases">
        <authorList>
            <consortium name="Genoscope - CEA"/>
            <person name="William W."/>
        </authorList>
    </citation>
    <scope>NUCLEOTIDE SEQUENCE</scope>
</reference>
<dbReference type="GO" id="GO:0005524">
    <property type="term" value="F:ATP binding"/>
    <property type="evidence" value="ECO:0007669"/>
    <property type="project" value="InterPro"/>
</dbReference>
<dbReference type="PANTHER" id="PTHR11909">
    <property type="entry name" value="CASEIN KINASE-RELATED"/>
    <property type="match status" value="1"/>
</dbReference>
<dbReference type="InterPro" id="IPR050235">
    <property type="entry name" value="CK1_Ser-Thr_kinase"/>
</dbReference>
<dbReference type="EMBL" id="CAJJDP010000044">
    <property type="protein sequence ID" value="CAD8164053.1"/>
    <property type="molecule type" value="Genomic_DNA"/>
</dbReference>
<dbReference type="AlphaFoldDB" id="A0A8S1UIT4"/>
<dbReference type="OrthoDB" id="301825at2759"/>
<dbReference type="Pfam" id="PF00069">
    <property type="entry name" value="Pkinase"/>
    <property type="match status" value="1"/>
</dbReference>
<sequence length="341" mass="39866">MICNNDTFNMFTIKKIIYENENQKIYMASMKDKFTIIVLKVEMGDSKHLYTQYKILDILKFVLGVPQVLNFGFTSDEKFYYSIDFYDKSVSDILKKYGALSLQSALSIGLSLLRILSGIHRQEIIYSNLCPENIVFSKEGLDHDSKIHLIGFGQAFLKYDKPKKIYNQNFLPYQSCLSYNNRTPFKKDDLESLGYLLIKLRKGTLPWEQLPQSLMGKKKIECLKSNEVFKGLPYEFRLYFKQLEQYNDEPKHQYFIKLLNAIMLKYCKTTRHCVQELNQLTPITEAQDETNQSLDSFQLSRRTANLSSLNLLTNTELDSSIEEKLKKLELISKQYKLISNL</sequence>
<keyword evidence="4" id="KW-1185">Reference proteome</keyword>